<dbReference type="SUPFAM" id="SSF52218">
    <property type="entry name" value="Flavoproteins"/>
    <property type="match status" value="1"/>
</dbReference>
<dbReference type="PANTHER" id="PTHR30543">
    <property type="entry name" value="CHROMATE REDUCTASE"/>
    <property type="match status" value="1"/>
</dbReference>
<gene>
    <name evidence="2" type="ORF">LG632_24465</name>
</gene>
<dbReference type="Pfam" id="PF03358">
    <property type="entry name" value="FMN_red"/>
    <property type="match status" value="1"/>
</dbReference>
<reference evidence="2 3" key="1">
    <citation type="submission" date="2021-10" db="EMBL/GenBank/DDBJ databases">
        <title>Streptomyces sp. strain SMC 277, a novel streptomycete isolated from soil.</title>
        <authorList>
            <person name="Chanama M."/>
        </authorList>
    </citation>
    <scope>NUCLEOTIDE SEQUENCE [LARGE SCALE GENOMIC DNA]</scope>
    <source>
        <strain evidence="2 3">SMC 277</strain>
    </source>
</reference>
<dbReference type="RefSeq" id="WP_226729667.1">
    <property type="nucleotide sequence ID" value="NZ_JAJAUY010000130.1"/>
</dbReference>
<dbReference type="PANTHER" id="PTHR30543:SF21">
    <property type="entry name" value="NAD(P)H-DEPENDENT FMN REDUCTASE LOT6"/>
    <property type="match status" value="1"/>
</dbReference>
<name>A0ABS8BD07_9ACTN</name>
<dbReference type="EMBL" id="JAJAUY010000130">
    <property type="protein sequence ID" value="MCB5182517.1"/>
    <property type="molecule type" value="Genomic_DNA"/>
</dbReference>
<organism evidence="2 3">
    <name type="scientific">Streptomyces antimicrobicus</name>
    <dbReference type="NCBI Taxonomy" id="2883108"/>
    <lineage>
        <taxon>Bacteria</taxon>
        <taxon>Bacillati</taxon>
        <taxon>Actinomycetota</taxon>
        <taxon>Actinomycetes</taxon>
        <taxon>Kitasatosporales</taxon>
        <taxon>Streptomycetaceae</taxon>
        <taxon>Streptomyces</taxon>
    </lineage>
</organism>
<evidence type="ECO:0000259" key="1">
    <source>
        <dbReference type="Pfam" id="PF03358"/>
    </source>
</evidence>
<dbReference type="Proteomes" id="UP001199054">
    <property type="component" value="Unassembled WGS sequence"/>
</dbReference>
<evidence type="ECO:0000313" key="3">
    <source>
        <dbReference type="Proteomes" id="UP001199054"/>
    </source>
</evidence>
<feature type="domain" description="NADPH-dependent FMN reductase-like" evidence="1">
    <location>
        <begin position="3"/>
        <end position="142"/>
    </location>
</feature>
<keyword evidence="3" id="KW-1185">Reference proteome</keyword>
<accession>A0ABS8BD07</accession>
<comment type="caution">
    <text evidence="2">The sequence shown here is derived from an EMBL/GenBank/DDBJ whole genome shotgun (WGS) entry which is preliminary data.</text>
</comment>
<proteinExistence type="predicted"/>
<dbReference type="InterPro" id="IPR029039">
    <property type="entry name" value="Flavoprotein-like_sf"/>
</dbReference>
<dbReference type="InterPro" id="IPR005025">
    <property type="entry name" value="FMN_Rdtase-like_dom"/>
</dbReference>
<dbReference type="InterPro" id="IPR050712">
    <property type="entry name" value="NAD(P)H-dep_reductase"/>
</dbReference>
<protein>
    <submittedName>
        <fullName evidence="2">NAD(P)H-dependent oxidoreductase</fullName>
    </submittedName>
</protein>
<sequence>MPRLLVLSTSTRPTSAGRPLAHWVAGTARAHGGFSVVAADLAEIALPLLDEPEPAASGRYVHQHTRDWSATVSASDAVLFVMPLHNGGFSAPLKNAVDYLYHEWKDKPVGLLTYSAGPTGGAPAAQMLRPVLARLGIRTAERSPAVPGISTLVGEQGFTAPEGLADEVAALLDELAKLAAQEPTVSA</sequence>
<evidence type="ECO:0000313" key="2">
    <source>
        <dbReference type="EMBL" id="MCB5182517.1"/>
    </source>
</evidence>
<dbReference type="Gene3D" id="3.40.50.360">
    <property type="match status" value="1"/>
</dbReference>